<dbReference type="KEGG" id="cagg:HYG79_14805"/>
<dbReference type="RefSeq" id="WP_179242842.1">
    <property type="nucleotide sequence ID" value="NZ_CP058595.1"/>
</dbReference>
<feature type="compositionally biased region" description="Polar residues" evidence="1">
    <location>
        <begin position="14"/>
        <end position="23"/>
    </location>
</feature>
<dbReference type="Proteomes" id="UP000509302">
    <property type="component" value="Chromosome"/>
</dbReference>
<name>A0A7H9ASW5_9FLAO</name>
<proteinExistence type="predicted"/>
<keyword evidence="3" id="KW-1185">Reference proteome</keyword>
<evidence type="ECO:0000256" key="1">
    <source>
        <dbReference type="SAM" id="MobiDB-lite"/>
    </source>
</evidence>
<sequence length="49" mass="5658">MDDKKNSVEKEQNDAFTGQSATKESADPKHTDKRWYEIKETKEGGRKKS</sequence>
<evidence type="ECO:0000313" key="3">
    <source>
        <dbReference type="Proteomes" id="UP000509302"/>
    </source>
</evidence>
<evidence type="ECO:0000313" key="2">
    <source>
        <dbReference type="EMBL" id="QLG46563.1"/>
    </source>
</evidence>
<dbReference type="EMBL" id="CP058595">
    <property type="protein sequence ID" value="QLG46563.1"/>
    <property type="molecule type" value="Genomic_DNA"/>
</dbReference>
<feature type="compositionally biased region" description="Basic and acidic residues" evidence="1">
    <location>
        <begin position="1"/>
        <end position="13"/>
    </location>
</feature>
<organism evidence="2 3">
    <name type="scientific">Costertonia aggregata</name>
    <dbReference type="NCBI Taxonomy" id="343403"/>
    <lineage>
        <taxon>Bacteria</taxon>
        <taxon>Pseudomonadati</taxon>
        <taxon>Bacteroidota</taxon>
        <taxon>Flavobacteriia</taxon>
        <taxon>Flavobacteriales</taxon>
        <taxon>Flavobacteriaceae</taxon>
        <taxon>Costertonia</taxon>
    </lineage>
</organism>
<protein>
    <submittedName>
        <fullName evidence="2">Uncharacterized protein</fullName>
    </submittedName>
</protein>
<gene>
    <name evidence="2" type="ORF">HYG79_14805</name>
</gene>
<reference evidence="2 3" key="1">
    <citation type="journal article" date="2006" name="Int. J. Syst. Evol. Microbiol.">
        <title>Costertonia aggregata gen. nov., sp. nov., a mesophilic marine bacterium of the family Flavobacteriaceae, isolated from a mature biofilm.</title>
        <authorList>
            <person name="Kwon K.K."/>
            <person name="Lee Y.K."/>
            <person name="Lee H.K."/>
        </authorList>
    </citation>
    <scope>NUCLEOTIDE SEQUENCE [LARGE SCALE GENOMIC DNA]</scope>
    <source>
        <strain evidence="2 3">KCCM 42265</strain>
    </source>
</reference>
<feature type="region of interest" description="Disordered" evidence="1">
    <location>
        <begin position="1"/>
        <end position="49"/>
    </location>
</feature>
<feature type="compositionally biased region" description="Basic and acidic residues" evidence="1">
    <location>
        <begin position="24"/>
        <end position="49"/>
    </location>
</feature>
<dbReference type="AlphaFoldDB" id="A0A7H9ASW5"/>
<accession>A0A7H9ASW5</accession>